<dbReference type="FunFam" id="1.20.1310.10:FF:000002">
    <property type="entry name" value="cullin-3 isoform X1"/>
    <property type="match status" value="1"/>
</dbReference>
<dbReference type="GO" id="GO:0031461">
    <property type="term" value="C:cullin-RING ubiquitin ligase complex"/>
    <property type="evidence" value="ECO:0007669"/>
    <property type="project" value="InterPro"/>
</dbReference>
<dbReference type="GO" id="GO:0010468">
    <property type="term" value="P:regulation of gene expression"/>
    <property type="evidence" value="ECO:0007669"/>
    <property type="project" value="UniProtKB-ARBA"/>
</dbReference>
<comment type="similarity">
    <text evidence="3 8 9">Belongs to the cullin family.</text>
</comment>
<dbReference type="InterPro" id="IPR036317">
    <property type="entry name" value="Cullin_homology_sf"/>
</dbReference>
<evidence type="ECO:0000256" key="6">
    <source>
        <dbReference type="ARBA" id="ARBA00022843"/>
    </source>
</evidence>
<proteinExistence type="inferred from homology"/>
<comment type="subcellular location">
    <subcellularLocation>
        <location evidence="1">Nucleus</location>
    </subcellularLocation>
</comment>
<protein>
    <submittedName>
        <fullName evidence="12">Cullin family profile domain-containing protein</fullName>
    </submittedName>
</protein>
<dbReference type="PROSITE" id="PS50069">
    <property type="entry name" value="CULLIN_2"/>
    <property type="match status" value="1"/>
</dbReference>
<evidence type="ECO:0000256" key="8">
    <source>
        <dbReference type="PROSITE-ProRule" id="PRU00330"/>
    </source>
</evidence>
<dbReference type="PROSITE" id="PS01256">
    <property type="entry name" value="CULLIN_1"/>
    <property type="match status" value="1"/>
</dbReference>
<dbReference type="SUPFAM" id="SSF46785">
    <property type="entry name" value="Winged helix' DNA-binding domain"/>
    <property type="match status" value="1"/>
</dbReference>
<dbReference type="GO" id="GO:0006950">
    <property type="term" value="P:response to stress"/>
    <property type="evidence" value="ECO:0007669"/>
    <property type="project" value="UniProtKB-ARBA"/>
</dbReference>
<dbReference type="SUPFAM" id="SSF75632">
    <property type="entry name" value="Cullin homology domain"/>
    <property type="match status" value="1"/>
</dbReference>
<evidence type="ECO:0000256" key="3">
    <source>
        <dbReference type="ARBA" id="ARBA00006019"/>
    </source>
</evidence>
<organism evidence="11 12">
    <name type="scientific">Romanomermis culicivorax</name>
    <name type="common">Nematode worm</name>
    <dbReference type="NCBI Taxonomy" id="13658"/>
    <lineage>
        <taxon>Eukaryota</taxon>
        <taxon>Metazoa</taxon>
        <taxon>Ecdysozoa</taxon>
        <taxon>Nematoda</taxon>
        <taxon>Enoplea</taxon>
        <taxon>Dorylaimia</taxon>
        <taxon>Mermithida</taxon>
        <taxon>Mermithoidea</taxon>
        <taxon>Mermithidae</taxon>
        <taxon>Romanomermis</taxon>
    </lineage>
</organism>
<dbReference type="GO" id="GO:0007165">
    <property type="term" value="P:signal transduction"/>
    <property type="evidence" value="ECO:0007669"/>
    <property type="project" value="UniProtKB-ARBA"/>
</dbReference>
<dbReference type="InterPro" id="IPR019559">
    <property type="entry name" value="Cullin_neddylation_domain"/>
</dbReference>
<dbReference type="GO" id="GO:0005737">
    <property type="term" value="C:cytoplasm"/>
    <property type="evidence" value="ECO:0007669"/>
    <property type="project" value="UniProtKB-ARBA"/>
</dbReference>
<dbReference type="GO" id="GO:0006915">
    <property type="term" value="P:apoptotic process"/>
    <property type="evidence" value="ECO:0007669"/>
    <property type="project" value="UniProtKB-ARBA"/>
</dbReference>
<dbReference type="FunFam" id="1.10.10.10:FF:000091">
    <property type="entry name" value="Cullin 3"/>
    <property type="match status" value="1"/>
</dbReference>
<dbReference type="InterPro" id="IPR016159">
    <property type="entry name" value="Cullin_repeat-like_dom_sf"/>
</dbReference>
<dbReference type="GO" id="GO:0005634">
    <property type="term" value="C:nucleus"/>
    <property type="evidence" value="ECO:0007669"/>
    <property type="project" value="UniProtKB-SubCell"/>
</dbReference>
<keyword evidence="4" id="KW-1017">Isopeptide bond</keyword>
<dbReference type="GO" id="GO:0080090">
    <property type="term" value="P:regulation of primary metabolic process"/>
    <property type="evidence" value="ECO:0007669"/>
    <property type="project" value="UniProtKB-ARBA"/>
</dbReference>
<dbReference type="AlphaFoldDB" id="A0A915II24"/>
<dbReference type="InterPro" id="IPR045093">
    <property type="entry name" value="Cullin"/>
</dbReference>
<dbReference type="Gene3D" id="3.30.230.130">
    <property type="entry name" value="Cullin, Chain C, Domain 2"/>
    <property type="match status" value="1"/>
</dbReference>
<dbReference type="GO" id="GO:0000209">
    <property type="term" value="P:protein polyubiquitination"/>
    <property type="evidence" value="ECO:0007669"/>
    <property type="project" value="UniProtKB-ARBA"/>
</dbReference>
<reference evidence="12" key="1">
    <citation type="submission" date="2022-11" db="UniProtKB">
        <authorList>
            <consortium name="WormBaseParasite"/>
        </authorList>
    </citation>
    <scope>IDENTIFICATION</scope>
</reference>
<dbReference type="Pfam" id="PF00888">
    <property type="entry name" value="Cullin"/>
    <property type="match status" value="1"/>
</dbReference>
<sequence length="817" mass="94217">MNSKSVSGKKEASSGSKMRIRAFPMSMDEKYAQSIWEMLRNAIQEIQKKNNSGLSFEELYRNAYTMVLHKHGDRLYTGLREVVTEHLRNKVRIDVLSAMNNNFLETLNMAWSDHSTSMVMIRDILMYMDRVYVSQQNVLPVYNLGLTLFRDEVIRHGNIRDHLRNTLLDMIMAERRGEVVNRIGLKNACQMLVQLGVDGQPVYEQDFEDPFLKQSADFYRVESQNFLAENSASVYVHKVEQRILEESERAKNYLAFSTEAKIVEVLELELITRNMKTIVEMENSGVVNMLVNNRIEDLRCMYRLLKRVSYGLKTMTECLSTYLREQGRALVAEAEPEILNNTQNTNQPSSSTNSHPSSAAVLQARNPVQFVQSLLELKDRFDRFLQSAFDNDKLFKQVISTDFSYFINLNKKSPEYLSLYIDDKLKKGSKGMTEAETETVLDKSMVLFRYLEEKDVFQCYYKQHLAKRLLFQKSLSDDAEKNMISKLKTECGGQFTSKFEGMFKDMQVSATIMEQYRQHRDGITDPNSTNQIDLYVRVLTTGCWPTQSSIPACILPRVVNDAFETFKKFYLNKHSGRKLSLQTQLGFVDLHATFYGSAATLSSTKPTISSAASAADNNEDLLVERPTSTSIQTRKNILCVSTYQMCILMLFNKQERYTYEEIVSETAIPERDLKRALQSLALGKATQRVLRRVGLSSEKSKDIEPNDVFSVNDSFTSRLYRVKIQTVLVKGESEPERQETRSKVDEDRKHEIDAAIVRVMKTQKVLNHSLLISKVTSLLERRFMPNPAAIKIRIENLIERDYLSRDENDHRLYHYVA</sequence>
<dbReference type="WBParaSite" id="nRc.2.0.1.t13454-RA">
    <property type="protein sequence ID" value="nRc.2.0.1.t13454-RA"/>
    <property type="gene ID" value="nRc.2.0.1.g13454"/>
</dbReference>
<dbReference type="FunFam" id="1.20.1310.10:FF:000001">
    <property type="entry name" value="Cullin 3"/>
    <property type="match status" value="1"/>
</dbReference>
<dbReference type="InterPro" id="IPR016157">
    <property type="entry name" value="Cullin_CS"/>
</dbReference>
<dbReference type="InterPro" id="IPR059120">
    <property type="entry name" value="Cullin-like_AB"/>
</dbReference>
<dbReference type="Proteomes" id="UP000887565">
    <property type="component" value="Unplaced"/>
</dbReference>
<keyword evidence="6" id="KW-0832">Ubl conjugation</keyword>
<dbReference type="PANTHER" id="PTHR11932">
    <property type="entry name" value="CULLIN"/>
    <property type="match status" value="1"/>
</dbReference>
<name>A0A915II24_ROMCU</name>
<dbReference type="GO" id="GO:0031625">
    <property type="term" value="F:ubiquitin protein ligase binding"/>
    <property type="evidence" value="ECO:0007669"/>
    <property type="project" value="InterPro"/>
</dbReference>
<dbReference type="InterPro" id="IPR036390">
    <property type="entry name" value="WH_DNA-bd_sf"/>
</dbReference>
<evidence type="ECO:0000256" key="1">
    <source>
        <dbReference type="ARBA" id="ARBA00004123"/>
    </source>
</evidence>
<keyword evidence="5" id="KW-0833">Ubl conjugation pathway</keyword>
<dbReference type="GO" id="GO:0000278">
    <property type="term" value="P:mitotic cell cycle"/>
    <property type="evidence" value="ECO:0007669"/>
    <property type="project" value="UniProtKB-ARBA"/>
</dbReference>
<dbReference type="Gene3D" id="1.20.1310.10">
    <property type="entry name" value="Cullin Repeats"/>
    <property type="match status" value="4"/>
</dbReference>
<dbReference type="InterPro" id="IPR016158">
    <property type="entry name" value="Cullin_homology"/>
</dbReference>
<evidence type="ECO:0000256" key="4">
    <source>
        <dbReference type="ARBA" id="ARBA00022499"/>
    </source>
</evidence>
<accession>A0A915II24</accession>
<feature type="domain" description="Cullin family profile" evidence="10">
    <location>
        <begin position="412"/>
        <end position="681"/>
    </location>
</feature>
<evidence type="ECO:0000313" key="12">
    <source>
        <dbReference type="WBParaSite" id="nRc.2.0.1.t13454-RA"/>
    </source>
</evidence>
<dbReference type="Pfam" id="PF26557">
    <property type="entry name" value="Cullin_AB"/>
    <property type="match status" value="1"/>
</dbReference>
<dbReference type="Gene3D" id="1.10.10.10">
    <property type="entry name" value="Winged helix-like DNA-binding domain superfamily/Winged helix DNA-binding domain"/>
    <property type="match status" value="1"/>
</dbReference>
<evidence type="ECO:0000259" key="10">
    <source>
        <dbReference type="PROSITE" id="PS50069"/>
    </source>
</evidence>
<dbReference type="GO" id="GO:0043161">
    <property type="term" value="P:proteasome-mediated ubiquitin-dependent protein catabolic process"/>
    <property type="evidence" value="ECO:0007669"/>
    <property type="project" value="UniProtKB-ARBA"/>
</dbReference>
<keyword evidence="7" id="KW-0539">Nucleus</keyword>
<comment type="pathway">
    <text evidence="2">Protein modification; protein ubiquitination.</text>
</comment>
<evidence type="ECO:0000256" key="9">
    <source>
        <dbReference type="RuleBase" id="RU003829"/>
    </source>
</evidence>
<dbReference type="InterPro" id="IPR036388">
    <property type="entry name" value="WH-like_DNA-bd_sf"/>
</dbReference>
<keyword evidence="11" id="KW-1185">Reference proteome</keyword>
<evidence type="ECO:0000256" key="5">
    <source>
        <dbReference type="ARBA" id="ARBA00022786"/>
    </source>
</evidence>
<dbReference type="SUPFAM" id="SSF74788">
    <property type="entry name" value="Cullin repeat-like"/>
    <property type="match status" value="1"/>
</dbReference>
<dbReference type="SMART" id="SM00182">
    <property type="entry name" value="CULLIN"/>
    <property type="match status" value="1"/>
</dbReference>
<dbReference type="InterPro" id="IPR001373">
    <property type="entry name" value="Cullin_N"/>
</dbReference>
<dbReference type="SMART" id="SM00884">
    <property type="entry name" value="Cullin_Nedd8"/>
    <property type="match status" value="1"/>
</dbReference>
<evidence type="ECO:0000313" key="11">
    <source>
        <dbReference type="Proteomes" id="UP000887565"/>
    </source>
</evidence>
<dbReference type="OMA" id="MFKDMTI"/>
<evidence type="ECO:0000256" key="2">
    <source>
        <dbReference type="ARBA" id="ARBA00004906"/>
    </source>
</evidence>
<dbReference type="FunFam" id="3.30.230.130:FF:000002">
    <property type="entry name" value="cullin-3 isoform X1"/>
    <property type="match status" value="1"/>
</dbReference>
<evidence type="ECO:0000256" key="7">
    <source>
        <dbReference type="ARBA" id="ARBA00023242"/>
    </source>
</evidence>
<dbReference type="FunFam" id="1.20.1310.10:FF:000006">
    <property type="entry name" value="Cullin 3"/>
    <property type="match status" value="1"/>
</dbReference>
<dbReference type="Pfam" id="PF10557">
    <property type="entry name" value="Cullin_Nedd8"/>
    <property type="match status" value="1"/>
</dbReference>